<accession>A0A8I1WCJ3</accession>
<organism evidence="1 2">
    <name type="scientific">Bacillus subtilis</name>
    <dbReference type="NCBI Taxonomy" id="1423"/>
    <lineage>
        <taxon>Bacteria</taxon>
        <taxon>Bacillati</taxon>
        <taxon>Bacillota</taxon>
        <taxon>Bacilli</taxon>
        <taxon>Bacillales</taxon>
        <taxon>Bacillaceae</taxon>
        <taxon>Bacillus</taxon>
    </lineage>
</organism>
<reference evidence="1" key="1">
    <citation type="submission" date="2021-03" db="EMBL/GenBank/DDBJ databases">
        <title>Isolation of Bacillus subtilis from fermented food sample.</title>
        <authorList>
            <person name="Lakshmanan V."/>
            <person name="Athira K."/>
            <person name="Rajagopal K."/>
        </authorList>
    </citation>
    <scope>NUCLEOTIDE SEQUENCE</scope>
    <source>
        <strain evidence="1">S1</strain>
    </source>
</reference>
<dbReference type="AlphaFoldDB" id="A0A8I1WCJ3"/>
<proteinExistence type="predicted"/>
<sequence length="63" mass="7233">MAKAVKVAFSERAEDQQRLRQVGGSIVFAKNGKAQFSFPSMDHYREWQRLGTEAYKRKVAEAQ</sequence>
<name>A0A8I1WCJ3_BACIU</name>
<gene>
    <name evidence="1" type="ORF">J5227_02835</name>
</gene>
<protein>
    <submittedName>
        <fullName evidence="1">Uncharacterized protein</fullName>
    </submittedName>
</protein>
<evidence type="ECO:0000313" key="1">
    <source>
        <dbReference type="EMBL" id="MBO3793269.1"/>
    </source>
</evidence>
<dbReference type="Proteomes" id="UP000665181">
    <property type="component" value="Unassembled WGS sequence"/>
</dbReference>
<comment type="caution">
    <text evidence="1">The sequence shown here is derived from an EMBL/GenBank/DDBJ whole genome shotgun (WGS) entry which is preliminary data.</text>
</comment>
<dbReference type="EMBL" id="JAGFPW010000001">
    <property type="protein sequence ID" value="MBO3793269.1"/>
    <property type="molecule type" value="Genomic_DNA"/>
</dbReference>
<dbReference type="RefSeq" id="WP_041339356.1">
    <property type="nucleotide sequence ID" value="NZ_CAJNPP010000006.1"/>
</dbReference>
<evidence type="ECO:0000313" key="2">
    <source>
        <dbReference type="Proteomes" id="UP000665181"/>
    </source>
</evidence>